<dbReference type="InterPro" id="IPR001791">
    <property type="entry name" value="Laminin_G"/>
</dbReference>
<keyword evidence="2" id="KW-0964">Secreted</keyword>
<dbReference type="InterPro" id="IPR013320">
    <property type="entry name" value="ConA-like_dom_sf"/>
</dbReference>
<evidence type="ECO:0000259" key="13">
    <source>
        <dbReference type="PROSITE" id="PS50025"/>
    </source>
</evidence>
<dbReference type="SMART" id="SM00282">
    <property type="entry name" value="LamG"/>
    <property type="match status" value="3"/>
</dbReference>
<dbReference type="PROSITE" id="PS50025">
    <property type="entry name" value="LAM_G_DOMAIN"/>
    <property type="match status" value="3"/>
</dbReference>
<evidence type="ECO:0000313" key="16">
    <source>
        <dbReference type="Proteomes" id="UP000019118"/>
    </source>
</evidence>
<dbReference type="SMART" id="SM00180">
    <property type="entry name" value="EGF_Lam"/>
    <property type="match status" value="3"/>
</dbReference>
<feature type="disulfide bond" evidence="11">
    <location>
        <begin position="174"/>
        <end position="183"/>
    </location>
</feature>
<dbReference type="GO" id="GO:0005604">
    <property type="term" value="C:basement membrane"/>
    <property type="evidence" value="ECO:0007669"/>
    <property type="project" value="UniProtKB-SubCell"/>
</dbReference>
<evidence type="ECO:0000256" key="12">
    <source>
        <dbReference type="SAM" id="Coils"/>
    </source>
</evidence>
<dbReference type="GO" id="GO:0048513">
    <property type="term" value="P:animal organ development"/>
    <property type="evidence" value="ECO:0007669"/>
    <property type="project" value="UniProtKB-ARBA"/>
</dbReference>
<feature type="domain" description="Laminin EGF-like" evidence="14">
    <location>
        <begin position="253"/>
        <end position="299"/>
    </location>
</feature>
<sequence length="1775" mass="200812">MGDLSSSYDGYLSVSGGGGRFTVFLTGNGISLNSEVSTNELKLNEKYWTVTSGNIAQSCQISLSRECMLVVLQKVTSIVIQGQDMEIVEVLLDSAKPYIPYNRTSHSIEKCNCSSEYKGLSCQDPNRGFYRHFLTEYEATHSSWIDKVIGVARPCDCNGRSSECDPDNGHCKNCSNNTAGFHCELCDTGYYQDYSGHCQPCLCPSEFENNAESCMAKKYGFACHCKIGYTGSKCEHCKDSYFRDPFSNKCIPCNCNYYGSHSSICTENGICECKSGFYGEKCNQCKNFRQYIKDGICTPCDECTQLLFNDIDRLYKALDNFTDRFKDGLSPPWKLLDSMKTKYKAFNKTFNYKYDRVNHILKTGNISQLEDMVFNMAEKVHALEKLSAENSNDITQNQDKVSTFTKELKNINDDINNLVKQLTIFGKKHIDAEAAVEQANSILAEIKHQAKPRITDVEIHNQLTVDYCQRISDEVNGSYIVSNNLPYNKLDELNSKIDDIDIIATGVKSKTTDAQFQNEKNKKSINRLRKSIDELNNLSTNIEANLGEFTNEMKNMIGKLGELRNIIAAMENFDFNNLTELDRNIYKFEEENPALEELVRTASDHASKLRNIVDLRIGALNFTKDETEKIKTSGAYNEIVDSIAIAKNTANEARIILQNVLDFMYPRDSDSLFDKANLAHTKSDRLKYRIENMKNISTNLNAKRKDVESFKESLIDSGKFNNDLNRQLQYLERLLLAESYTVIKLQETIDNSSRIIDQMRQIEKTISELNIAVRYDLLNVKNTLLKARSEAKEDIQTASFNVKDAIKRVSELLDNDINKIDNFPNKDEQHKLERVTSKIEELRNKILYAKQAAESINIAMGLSNCSMTYSSPLYQGELFRSLAITFRCANCQLFKWERGGINIAIQNGKAIMKFMVDDISDEISTDKEGGSKFEKTLFVQRIGSLLQMKFDNDTTWKAADIGSQALIIDPTDRFEIGDGMNIQHNAYIYRLSINDNNLGLWKFSQTNGKCTGQQRVNAKEVEKARPFYSGRGYKKYNKTAVAAPAKFNLKFYFSTFDENSLIYLAQESQRPSAFISLTIEDGYLRFDIRHNNDKTVSLKLKEKCNDGQTYSASIVMTYENRYQIYKLGIDGNETNQALAQELLLPSAVFRIRQAVHFVGGVSPTLNTTSINVNKKSFLGFLDTKNQFDNESISTGVTQKAGELQLHKAWFNGNGSLRLSTELEPSRTSQRLNMISFILRPLNANAAILDVENFGTVTLSNRLLQINLNNGEHYLANKTMPLNINDYNIVSLIFKSDMISLTINEEDENIYRSKTDNLFEGDVIKLVVGSTDGFYSLYGGISDITINNENIVFTSKTVTEFSNVEMGREAPFIRQGITLKGLTIPTNINVTNSMQNTQGCATSANYVTHPTAVSFGDQPDSYMKIKTQFWKKDFKLEFEFRTLDPNGLLFMSTGSGSTNQYKFLELKDGLLTFHIKGKRKIPKNWPVTFPMKVADGVWHTLKFVKKGKKLQMWLDGKERKSVRFPKSAVRNEFFLGNVPREYTLNTELKERIYPFRGCINNLKINEETILPGAKTNDVVYSNIRQCFPQIEEGAYFGGDAYAVYREDFRINKILDLSFDFRTAEQNGILLTVSNEGNYPALSVELQNGAVVMTIDLGNGIQSNVTNNLDSDFALCNNLWHNVSAMYSSSELTVNVDGIRKSWVQSEVNSVMDEIDAPLYIGGLPDNAAIGTLKIRENFKGCMKNLKIENNLKPWSAMEKLNSVLLNSCPVAPSTRS</sequence>
<dbReference type="Pfam" id="PF24973">
    <property type="entry name" value="EGF_LMN_ATRN"/>
    <property type="match status" value="1"/>
</dbReference>
<comment type="subcellular location">
    <subcellularLocation>
        <location evidence="1">Secreted</location>
        <location evidence="1">Extracellular space</location>
        <location evidence="1">Extracellular matrix</location>
        <location evidence="1">Basement membrane</location>
    </subcellularLocation>
</comment>
<dbReference type="PANTHER" id="PTHR15036:SF49">
    <property type="entry name" value="AXOTACTIN"/>
    <property type="match status" value="1"/>
</dbReference>
<comment type="caution">
    <text evidence="11">Lacks conserved residue(s) required for the propagation of feature annotation.</text>
</comment>
<dbReference type="Gene3D" id="2.60.120.200">
    <property type="match status" value="4"/>
</dbReference>
<dbReference type="PROSITE" id="PS50027">
    <property type="entry name" value="EGF_LAM_2"/>
    <property type="match status" value="2"/>
</dbReference>
<keyword evidence="5" id="KW-0677">Repeat</keyword>
<feature type="coiled-coil region" evidence="12">
    <location>
        <begin position="518"/>
        <end position="552"/>
    </location>
</feature>
<dbReference type="Gene3D" id="2.170.300.10">
    <property type="entry name" value="Tie2 ligand-binding domain superfamily"/>
    <property type="match status" value="2"/>
</dbReference>
<evidence type="ECO:0000256" key="3">
    <source>
        <dbReference type="ARBA" id="ARBA00022530"/>
    </source>
</evidence>
<feature type="disulfide bond" evidence="11">
    <location>
        <begin position="253"/>
        <end position="265"/>
    </location>
</feature>
<evidence type="ECO:0000313" key="15">
    <source>
        <dbReference type="EnsemblMetazoa" id="XP_019754147.1"/>
    </source>
</evidence>
<dbReference type="FunFam" id="2.10.25.10:FF:000188">
    <property type="entry name" value="Laminin subunit gamma 2"/>
    <property type="match status" value="1"/>
</dbReference>
<feature type="disulfide bond" evidence="10">
    <location>
        <begin position="1740"/>
        <end position="1767"/>
    </location>
</feature>
<reference evidence="16" key="1">
    <citation type="journal article" date="2013" name="Genome Biol.">
        <title>Draft genome of the mountain pine beetle, Dendroctonus ponderosae Hopkins, a major forest pest.</title>
        <authorList>
            <person name="Keeling C.I."/>
            <person name="Yuen M.M."/>
            <person name="Liao N.Y."/>
            <person name="Docking T.R."/>
            <person name="Chan S.K."/>
            <person name="Taylor G.A."/>
            <person name="Palmquist D.L."/>
            <person name="Jackman S.D."/>
            <person name="Nguyen A."/>
            <person name="Li M."/>
            <person name="Henderson H."/>
            <person name="Janes J.K."/>
            <person name="Zhao Y."/>
            <person name="Pandoh P."/>
            <person name="Moore R."/>
            <person name="Sperling F.A."/>
            <person name="Huber D.P."/>
            <person name="Birol I."/>
            <person name="Jones S.J."/>
            <person name="Bohlmann J."/>
        </authorList>
    </citation>
    <scope>NUCLEOTIDE SEQUENCE</scope>
</reference>
<dbReference type="GO" id="GO:0005576">
    <property type="term" value="C:extracellular region"/>
    <property type="evidence" value="ECO:0007669"/>
    <property type="project" value="UniProtKB-ARBA"/>
</dbReference>
<keyword evidence="16" id="KW-1185">Reference proteome</keyword>
<keyword evidence="9 11" id="KW-0424">Laminin EGF-like domain</keyword>
<evidence type="ECO:0000256" key="11">
    <source>
        <dbReference type="PROSITE-ProRule" id="PRU00460"/>
    </source>
</evidence>
<dbReference type="InterPro" id="IPR002049">
    <property type="entry name" value="LE_dom"/>
</dbReference>
<dbReference type="GO" id="GO:0048731">
    <property type="term" value="P:system development"/>
    <property type="evidence" value="ECO:0007669"/>
    <property type="project" value="UniProtKB-ARBA"/>
</dbReference>
<keyword evidence="7 11" id="KW-1015">Disulfide bond</keyword>
<keyword evidence="8" id="KW-0325">Glycoprotein</keyword>
<dbReference type="CDD" id="cd00055">
    <property type="entry name" value="EGF_Lam"/>
    <property type="match status" value="2"/>
</dbReference>
<dbReference type="FunFam" id="2.60.120.200:FF:000200">
    <property type="entry name" value="Laminin subunit alpha-3"/>
    <property type="match status" value="1"/>
</dbReference>
<feature type="domain" description="Laminin EGF-like" evidence="14">
    <location>
        <begin position="155"/>
        <end position="200"/>
    </location>
</feature>
<evidence type="ECO:0000256" key="7">
    <source>
        <dbReference type="ARBA" id="ARBA00023157"/>
    </source>
</evidence>
<feature type="domain" description="Laminin G" evidence="13">
    <location>
        <begin position="1023"/>
        <end position="1210"/>
    </location>
</feature>
<dbReference type="Pfam" id="PF00053">
    <property type="entry name" value="EGF_laminin"/>
    <property type="match status" value="2"/>
</dbReference>
<feature type="coiled-coil region" evidence="12">
    <location>
        <begin position="825"/>
        <end position="852"/>
    </location>
</feature>
<evidence type="ECO:0000256" key="9">
    <source>
        <dbReference type="ARBA" id="ARBA00023292"/>
    </source>
</evidence>
<name>A0AAR5NZW5_DENPD</name>
<dbReference type="Pfam" id="PF02210">
    <property type="entry name" value="Laminin_G_2"/>
    <property type="match status" value="3"/>
</dbReference>
<dbReference type="InterPro" id="IPR056863">
    <property type="entry name" value="LMN_ATRN_NET-like_EGF"/>
</dbReference>
<reference evidence="15" key="2">
    <citation type="submission" date="2024-08" db="UniProtKB">
        <authorList>
            <consortium name="EnsemblMetazoa"/>
        </authorList>
    </citation>
    <scope>IDENTIFICATION</scope>
</reference>
<dbReference type="SUPFAM" id="SSF49899">
    <property type="entry name" value="Concanavalin A-like lectins/glucanases"/>
    <property type="match status" value="4"/>
</dbReference>
<evidence type="ECO:0000256" key="8">
    <source>
        <dbReference type="ARBA" id="ARBA00023180"/>
    </source>
</evidence>
<evidence type="ECO:0008006" key="17">
    <source>
        <dbReference type="Google" id="ProtNLM"/>
    </source>
</evidence>
<keyword evidence="12" id="KW-0175">Coiled coil</keyword>
<feature type="disulfide bond" evidence="11">
    <location>
        <begin position="273"/>
        <end position="282"/>
    </location>
</feature>
<proteinExistence type="predicted"/>
<keyword evidence="3" id="KW-0272">Extracellular matrix</keyword>
<dbReference type="GO" id="GO:0016020">
    <property type="term" value="C:membrane"/>
    <property type="evidence" value="ECO:0007669"/>
    <property type="project" value="UniProtKB-SubCell"/>
</dbReference>
<evidence type="ECO:0000256" key="6">
    <source>
        <dbReference type="ARBA" id="ARBA00022869"/>
    </source>
</evidence>
<feature type="domain" description="Laminin G" evidence="13">
    <location>
        <begin position="1411"/>
        <end position="1585"/>
    </location>
</feature>
<evidence type="ECO:0000256" key="2">
    <source>
        <dbReference type="ARBA" id="ARBA00022525"/>
    </source>
</evidence>
<organism evidence="15 16">
    <name type="scientific">Dendroctonus ponderosae</name>
    <name type="common">Mountain pine beetle</name>
    <dbReference type="NCBI Taxonomy" id="77166"/>
    <lineage>
        <taxon>Eukaryota</taxon>
        <taxon>Metazoa</taxon>
        <taxon>Ecdysozoa</taxon>
        <taxon>Arthropoda</taxon>
        <taxon>Hexapoda</taxon>
        <taxon>Insecta</taxon>
        <taxon>Pterygota</taxon>
        <taxon>Neoptera</taxon>
        <taxon>Endopterygota</taxon>
        <taxon>Coleoptera</taxon>
        <taxon>Polyphaga</taxon>
        <taxon>Cucujiformia</taxon>
        <taxon>Curculionidae</taxon>
        <taxon>Scolytinae</taxon>
        <taxon>Dendroctonus</taxon>
    </lineage>
</organism>
<dbReference type="InterPro" id="IPR050372">
    <property type="entry name" value="Neurexin-related_CASP"/>
</dbReference>
<evidence type="ECO:0000256" key="10">
    <source>
        <dbReference type="PROSITE-ProRule" id="PRU00122"/>
    </source>
</evidence>
<protein>
    <recommendedName>
        <fullName evidence="17">Laminin G domain-containing protein</fullName>
    </recommendedName>
</protein>
<evidence type="ECO:0000256" key="4">
    <source>
        <dbReference type="ARBA" id="ARBA00022729"/>
    </source>
</evidence>
<accession>A0AAR5NZW5</accession>
<dbReference type="EnsemblMetazoa" id="XM_019898588.1">
    <property type="protein sequence ID" value="XP_019754147.1"/>
    <property type="gene ID" value="LOC109533302"/>
</dbReference>
<feature type="domain" description="Laminin G" evidence="13">
    <location>
        <begin position="1590"/>
        <end position="1767"/>
    </location>
</feature>
<evidence type="ECO:0000259" key="14">
    <source>
        <dbReference type="PROSITE" id="PS50027"/>
    </source>
</evidence>
<dbReference type="Proteomes" id="UP000019118">
    <property type="component" value="Unassembled WGS sequence"/>
</dbReference>
<dbReference type="PROSITE" id="PS01248">
    <property type="entry name" value="EGF_LAM_1"/>
    <property type="match status" value="1"/>
</dbReference>
<keyword evidence="6" id="KW-0084">Basement membrane</keyword>
<dbReference type="CDD" id="cd00110">
    <property type="entry name" value="LamG"/>
    <property type="match status" value="3"/>
</dbReference>
<evidence type="ECO:0000256" key="1">
    <source>
        <dbReference type="ARBA" id="ARBA00004302"/>
    </source>
</evidence>
<dbReference type="SUPFAM" id="SSF57196">
    <property type="entry name" value="EGF/Laminin"/>
    <property type="match status" value="2"/>
</dbReference>
<keyword evidence="4" id="KW-0732">Signal</keyword>
<dbReference type="PANTHER" id="PTHR15036">
    <property type="entry name" value="PIKACHURIN-LIKE PROTEIN"/>
    <property type="match status" value="1"/>
</dbReference>
<evidence type="ECO:0000256" key="5">
    <source>
        <dbReference type="ARBA" id="ARBA00022737"/>
    </source>
</evidence>